<dbReference type="AlphaFoldDB" id="A0A913ZMG1"/>
<name>A0A913ZMG1_PATMI</name>
<evidence type="ECO:0000313" key="3">
    <source>
        <dbReference type="Proteomes" id="UP000887568"/>
    </source>
</evidence>
<proteinExistence type="predicted"/>
<sequence>MVQLPKIYASGNTVTSLTKSNAYLTTNMKILVNKNNNNDEGSDTGNKARNAGETAGRTVDDKPASTRDCNERLAPTTAAMPSGRIVESGDESWRNPEQANPDLTGFIPLRLPPMNANPLGIFDRRRRAQEEILHELQREGIVADPRVAIGGVAYDIPRKHHRGRFSPFHHAIESVRGPLRKEREKMPLRHLDHRIKMCRAQKRRDHVELTKLVRLQDNENRLQQVREKMEYDEDLKIRQTSAHIMTKLAQGERNREIRERDLKWKREARRLYREQIRMIGKMKGGGMKRNQDHESPMEKEDDWEC</sequence>
<dbReference type="RefSeq" id="XP_038052251.1">
    <property type="nucleotide sequence ID" value="XM_038196323.1"/>
</dbReference>
<organism evidence="2 3">
    <name type="scientific">Patiria miniata</name>
    <name type="common">Bat star</name>
    <name type="synonym">Asterina miniata</name>
    <dbReference type="NCBI Taxonomy" id="46514"/>
    <lineage>
        <taxon>Eukaryota</taxon>
        <taxon>Metazoa</taxon>
        <taxon>Echinodermata</taxon>
        <taxon>Eleutherozoa</taxon>
        <taxon>Asterozoa</taxon>
        <taxon>Asteroidea</taxon>
        <taxon>Valvatacea</taxon>
        <taxon>Valvatida</taxon>
        <taxon>Asterinidae</taxon>
        <taxon>Patiria</taxon>
    </lineage>
</organism>
<feature type="compositionally biased region" description="Basic and acidic residues" evidence="1">
    <location>
        <begin position="58"/>
        <end position="71"/>
    </location>
</feature>
<reference evidence="2" key="1">
    <citation type="submission" date="2022-11" db="UniProtKB">
        <authorList>
            <consortium name="EnsemblMetazoa"/>
        </authorList>
    </citation>
    <scope>IDENTIFICATION</scope>
</reference>
<evidence type="ECO:0000256" key="1">
    <source>
        <dbReference type="SAM" id="MobiDB-lite"/>
    </source>
</evidence>
<dbReference type="Proteomes" id="UP000887568">
    <property type="component" value="Unplaced"/>
</dbReference>
<feature type="region of interest" description="Disordered" evidence="1">
    <location>
        <begin position="35"/>
        <end position="95"/>
    </location>
</feature>
<feature type="compositionally biased region" description="Basic and acidic residues" evidence="1">
    <location>
        <begin position="289"/>
        <end position="298"/>
    </location>
</feature>
<dbReference type="GeneID" id="119724970"/>
<feature type="region of interest" description="Disordered" evidence="1">
    <location>
        <begin position="283"/>
        <end position="305"/>
    </location>
</feature>
<accession>A0A913ZMG1</accession>
<keyword evidence="3" id="KW-1185">Reference proteome</keyword>
<evidence type="ECO:0000313" key="2">
    <source>
        <dbReference type="EnsemblMetazoa" id="XP_038052251.1"/>
    </source>
</evidence>
<dbReference type="EnsemblMetazoa" id="XM_038196323.1">
    <property type="protein sequence ID" value="XP_038052251.1"/>
    <property type="gene ID" value="LOC119724970"/>
</dbReference>
<protein>
    <submittedName>
        <fullName evidence="2">Uncharacterized protein</fullName>
    </submittedName>
</protein>